<feature type="transmembrane region" description="Helical" evidence="9">
    <location>
        <begin position="177"/>
        <end position="198"/>
    </location>
</feature>
<keyword evidence="2 7" id="KW-0813">Transport</keyword>
<evidence type="ECO:0000313" key="11">
    <source>
        <dbReference type="Proteomes" id="UP000324897"/>
    </source>
</evidence>
<keyword evidence="6 9" id="KW-0472">Membrane</keyword>
<organism evidence="10 11">
    <name type="scientific">Eragrostis curvula</name>
    <name type="common">weeping love grass</name>
    <dbReference type="NCBI Taxonomy" id="38414"/>
    <lineage>
        <taxon>Eukaryota</taxon>
        <taxon>Viridiplantae</taxon>
        <taxon>Streptophyta</taxon>
        <taxon>Embryophyta</taxon>
        <taxon>Tracheophyta</taxon>
        <taxon>Spermatophyta</taxon>
        <taxon>Magnoliopsida</taxon>
        <taxon>Liliopsida</taxon>
        <taxon>Poales</taxon>
        <taxon>Poaceae</taxon>
        <taxon>PACMAD clade</taxon>
        <taxon>Chloridoideae</taxon>
        <taxon>Eragrostideae</taxon>
        <taxon>Eragrostidinae</taxon>
        <taxon>Eragrostis</taxon>
    </lineage>
</organism>
<dbReference type="SUPFAM" id="SSF81338">
    <property type="entry name" value="Aquaporin-like"/>
    <property type="match status" value="1"/>
</dbReference>
<accession>A0A5J9WLG8</accession>
<dbReference type="InterPro" id="IPR023271">
    <property type="entry name" value="Aquaporin-like"/>
</dbReference>
<dbReference type="CDD" id="cd00333">
    <property type="entry name" value="MIP"/>
    <property type="match status" value="1"/>
</dbReference>
<dbReference type="InterPro" id="IPR034294">
    <property type="entry name" value="Aquaporin_transptr"/>
</dbReference>
<dbReference type="EMBL" id="RWGY01000002">
    <property type="protein sequence ID" value="TVU48933.1"/>
    <property type="molecule type" value="Genomic_DNA"/>
</dbReference>
<dbReference type="PANTHER" id="PTHR45687">
    <property type="entry name" value="AQUAPORIN OR AQUAGLYCEROPORIN RELATED"/>
    <property type="match status" value="1"/>
</dbReference>
<feature type="transmembrane region" description="Helical" evidence="9">
    <location>
        <begin position="26"/>
        <end position="46"/>
    </location>
</feature>
<name>A0A5J9WLG8_9POAL</name>
<feature type="compositionally biased region" description="Pro residues" evidence="8">
    <location>
        <begin position="294"/>
        <end position="307"/>
    </location>
</feature>
<reference evidence="10 11" key="1">
    <citation type="journal article" date="2019" name="Sci. Rep.">
        <title>A high-quality genome of Eragrostis curvula grass provides insights into Poaceae evolution and supports new strategies to enhance forage quality.</title>
        <authorList>
            <person name="Carballo J."/>
            <person name="Santos B.A.C.M."/>
            <person name="Zappacosta D."/>
            <person name="Garbus I."/>
            <person name="Selva J.P."/>
            <person name="Gallo C.A."/>
            <person name="Diaz A."/>
            <person name="Albertini E."/>
            <person name="Caccamo M."/>
            <person name="Echenique V."/>
        </authorList>
    </citation>
    <scope>NUCLEOTIDE SEQUENCE [LARGE SCALE GENOMIC DNA]</scope>
    <source>
        <strain evidence="11">cv. Victoria</strain>
        <tissue evidence="10">Leaf</tissue>
    </source>
</reference>
<comment type="similarity">
    <text evidence="7">Belongs to the MIP/aquaporin (TC 1.A.8) family.</text>
</comment>
<dbReference type="PROSITE" id="PS00221">
    <property type="entry name" value="MIP"/>
    <property type="match status" value="1"/>
</dbReference>
<evidence type="ECO:0000256" key="8">
    <source>
        <dbReference type="SAM" id="MobiDB-lite"/>
    </source>
</evidence>
<dbReference type="Proteomes" id="UP000324897">
    <property type="component" value="Chromosome 6"/>
</dbReference>
<sequence>MATAVTGAADNKQEEGVPPVAGEQSLYHAAVAELVATLLFVYVTVGTVIGHKRQLQDVGALGVAWSFGGTIFVLVYISGGHLNPAITFGRLLARQVSPVKAALFVAAQCVGAVCGAALVRAVHGSHDYDRYGGGANVLSAGYSKAAGFAAEAAGTFVLVCTVLATDGPGSNQQLGPLAIGFAVFVVHLATIPITGTGINPARSLGPAVVVHHRAVWKDQWIFWAGPLVGAAIAVWKDHCSSLLSPLSSLRSPVSRPGHLAARVPPRPGHLSTAACPRPLPTAPPSAASPGAPRLSPPPRPGGSPPLPAAASRGLPAPPCRRAPGARRPAPGQPRRAPGARRPARASLAAPRGLASPPEPASPRPGGSPPRPGLLRVRGLRLQRSSPCSSTQLVTPRASLAARSSPCSSTQLTVLQLERGGACAEGGTKQSTSW</sequence>
<evidence type="ECO:0000256" key="7">
    <source>
        <dbReference type="RuleBase" id="RU000477"/>
    </source>
</evidence>
<comment type="caution">
    <text evidence="10">The sequence shown here is derived from an EMBL/GenBank/DDBJ whole genome shotgun (WGS) entry which is preliminary data.</text>
</comment>
<dbReference type="GO" id="GO:0015267">
    <property type="term" value="F:channel activity"/>
    <property type="evidence" value="ECO:0007669"/>
    <property type="project" value="InterPro"/>
</dbReference>
<feature type="transmembrane region" description="Helical" evidence="9">
    <location>
        <begin position="219"/>
        <end position="235"/>
    </location>
</feature>
<feature type="transmembrane region" description="Helical" evidence="9">
    <location>
        <begin position="58"/>
        <end position="79"/>
    </location>
</feature>
<feature type="region of interest" description="Disordered" evidence="8">
    <location>
        <begin position="247"/>
        <end position="374"/>
    </location>
</feature>
<dbReference type="PRINTS" id="PR00783">
    <property type="entry name" value="MINTRINSICP"/>
</dbReference>
<evidence type="ECO:0000256" key="6">
    <source>
        <dbReference type="ARBA" id="ARBA00023136"/>
    </source>
</evidence>
<keyword evidence="4" id="KW-0677">Repeat</keyword>
<dbReference type="InterPro" id="IPR000425">
    <property type="entry name" value="MIP"/>
</dbReference>
<feature type="transmembrane region" description="Helical" evidence="9">
    <location>
        <begin position="99"/>
        <end position="122"/>
    </location>
</feature>
<dbReference type="Gene3D" id="1.20.1080.10">
    <property type="entry name" value="Glycerol uptake facilitator protein"/>
    <property type="match status" value="1"/>
</dbReference>
<feature type="transmembrane region" description="Helical" evidence="9">
    <location>
        <begin position="142"/>
        <end position="165"/>
    </location>
</feature>
<dbReference type="InterPro" id="IPR022357">
    <property type="entry name" value="MIP_CS"/>
</dbReference>
<dbReference type="AlphaFoldDB" id="A0A5J9WLG8"/>
<feature type="compositionally biased region" description="Low complexity" evidence="8">
    <location>
        <begin position="247"/>
        <end position="256"/>
    </location>
</feature>
<comment type="subcellular location">
    <subcellularLocation>
        <location evidence="1">Membrane</location>
        <topology evidence="1">Multi-pass membrane protein</topology>
    </subcellularLocation>
</comment>
<gene>
    <name evidence="10" type="ORF">EJB05_00219</name>
</gene>
<evidence type="ECO:0000313" key="10">
    <source>
        <dbReference type="EMBL" id="TVU48933.1"/>
    </source>
</evidence>
<feature type="non-terminal residue" evidence="10">
    <location>
        <position position="1"/>
    </location>
</feature>
<evidence type="ECO:0000256" key="4">
    <source>
        <dbReference type="ARBA" id="ARBA00022737"/>
    </source>
</evidence>
<dbReference type="Gramene" id="TVU48933">
    <property type="protein sequence ID" value="TVU48933"/>
    <property type="gene ID" value="EJB05_00219"/>
</dbReference>
<feature type="compositionally biased region" description="Low complexity" evidence="8">
    <location>
        <begin position="344"/>
        <end position="355"/>
    </location>
</feature>
<proteinExistence type="inferred from homology"/>
<keyword evidence="5 9" id="KW-1133">Transmembrane helix</keyword>
<keyword evidence="11" id="KW-1185">Reference proteome</keyword>
<dbReference type="OrthoDB" id="3222at2759"/>
<keyword evidence="3 7" id="KW-0812">Transmembrane</keyword>
<evidence type="ECO:0000256" key="9">
    <source>
        <dbReference type="SAM" id="Phobius"/>
    </source>
</evidence>
<dbReference type="Pfam" id="PF00230">
    <property type="entry name" value="MIP"/>
    <property type="match status" value="1"/>
</dbReference>
<evidence type="ECO:0000256" key="5">
    <source>
        <dbReference type="ARBA" id="ARBA00022989"/>
    </source>
</evidence>
<feature type="compositionally biased region" description="Low complexity" evidence="8">
    <location>
        <begin position="284"/>
        <end position="293"/>
    </location>
</feature>
<dbReference type="GO" id="GO:0016020">
    <property type="term" value="C:membrane"/>
    <property type="evidence" value="ECO:0007669"/>
    <property type="project" value="UniProtKB-SubCell"/>
</dbReference>
<feature type="compositionally biased region" description="Low complexity" evidence="8">
    <location>
        <begin position="321"/>
        <end position="336"/>
    </location>
</feature>
<evidence type="ECO:0000256" key="3">
    <source>
        <dbReference type="ARBA" id="ARBA00022692"/>
    </source>
</evidence>
<evidence type="ECO:0000256" key="2">
    <source>
        <dbReference type="ARBA" id="ARBA00022448"/>
    </source>
</evidence>
<feature type="compositionally biased region" description="Pro residues" evidence="8">
    <location>
        <begin position="356"/>
        <end position="371"/>
    </location>
</feature>
<evidence type="ECO:0008006" key="12">
    <source>
        <dbReference type="Google" id="ProtNLM"/>
    </source>
</evidence>
<evidence type="ECO:0000256" key="1">
    <source>
        <dbReference type="ARBA" id="ARBA00004141"/>
    </source>
</evidence>
<protein>
    <recommendedName>
        <fullName evidence="12">Aquaporin</fullName>
    </recommendedName>
</protein>